<name>A0A974HH30_XENLA</name>
<organism evidence="1 2">
    <name type="scientific">Xenopus laevis</name>
    <name type="common">African clawed frog</name>
    <dbReference type="NCBI Taxonomy" id="8355"/>
    <lineage>
        <taxon>Eukaryota</taxon>
        <taxon>Metazoa</taxon>
        <taxon>Chordata</taxon>
        <taxon>Craniata</taxon>
        <taxon>Vertebrata</taxon>
        <taxon>Euteleostomi</taxon>
        <taxon>Amphibia</taxon>
        <taxon>Batrachia</taxon>
        <taxon>Anura</taxon>
        <taxon>Pipoidea</taxon>
        <taxon>Pipidae</taxon>
        <taxon>Xenopodinae</taxon>
        <taxon>Xenopus</taxon>
        <taxon>Xenopus</taxon>
    </lineage>
</organism>
<reference evidence="2" key="1">
    <citation type="journal article" date="2016" name="Nature">
        <title>Genome evolution in the allotetraploid frog Xenopus laevis.</title>
        <authorList>
            <person name="Session A.M."/>
            <person name="Uno Y."/>
            <person name="Kwon T."/>
            <person name="Chapman J.A."/>
            <person name="Toyoda A."/>
            <person name="Takahashi S."/>
            <person name="Fukui A."/>
            <person name="Hikosaka A."/>
            <person name="Suzuki A."/>
            <person name="Kondo M."/>
            <person name="van Heeringen S.J."/>
            <person name="Quigley I."/>
            <person name="Heinz S."/>
            <person name="Ogino H."/>
            <person name="Ochi H."/>
            <person name="Hellsten U."/>
            <person name="Lyons J.B."/>
            <person name="Simakov O."/>
            <person name="Putnam N."/>
            <person name="Stites J."/>
            <person name="Kuroki Y."/>
            <person name="Tanaka T."/>
            <person name="Michiue T."/>
            <person name="Watanabe M."/>
            <person name="Bogdanovic O."/>
            <person name="Lister R."/>
            <person name="Georgiou G."/>
            <person name="Paranjpe S.S."/>
            <person name="van Kruijsbergen I."/>
            <person name="Shu S."/>
            <person name="Carlson J."/>
            <person name="Kinoshita T."/>
            <person name="Ohta Y."/>
            <person name="Mawaribuchi S."/>
            <person name="Jenkins J."/>
            <person name="Grimwood J."/>
            <person name="Schmutz J."/>
            <person name="Mitros T."/>
            <person name="Mozaffari S.V."/>
            <person name="Suzuki Y."/>
            <person name="Haramoto Y."/>
            <person name="Yamamoto T.S."/>
            <person name="Takagi C."/>
            <person name="Heald R."/>
            <person name="Miller K."/>
            <person name="Haudenschild C."/>
            <person name="Kitzman J."/>
            <person name="Nakayama T."/>
            <person name="Izutsu Y."/>
            <person name="Robert J."/>
            <person name="Fortriede J."/>
            <person name="Burns K."/>
            <person name="Lotay V."/>
            <person name="Karimi K."/>
            <person name="Yasuoka Y."/>
            <person name="Dichmann D.S."/>
            <person name="Flajnik M.F."/>
            <person name="Houston D.W."/>
            <person name="Shendure J."/>
            <person name="DuPasquier L."/>
            <person name="Vize P.D."/>
            <person name="Zorn A.M."/>
            <person name="Ito M."/>
            <person name="Marcotte E.M."/>
            <person name="Wallingford J.B."/>
            <person name="Ito Y."/>
            <person name="Asashima M."/>
            <person name="Ueno N."/>
            <person name="Matsuda Y."/>
            <person name="Veenstra G.J."/>
            <person name="Fujiyama A."/>
            <person name="Harland R.M."/>
            <person name="Taira M."/>
            <person name="Rokhsar D.S."/>
        </authorList>
    </citation>
    <scope>NUCLEOTIDE SEQUENCE [LARGE SCALE GENOMIC DNA]</scope>
    <source>
        <strain evidence="2">J</strain>
    </source>
</reference>
<accession>A0A974HH30</accession>
<dbReference type="AlphaFoldDB" id="A0A974HH30"/>
<evidence type="ECO:0000313" key="1">
    <source>
        <dbReference type="EMBL" id="OCT77583.1"/>
    </source>
</evidence>
<gene>
    <name evidence="1" type="ORF">XELAEV_18028676mg</name>
</gene>
<protein>
    <submittedName>
        <fullName evidence="1">Uncharacterized protein</fullName>
    </submittedName>
</protein>
<sequence length="94" mass="11242">MLLYNKICIYLKIMLKREAYRLHGIQPYAFHTIWYLIIGINNTQQIMEIYTQDGPTLIFPKPIRHCHIVLRCQSKFIHMHCYGSIPRSADIQHK</sequence>
<evidence type="ECO:0000313" key="2">
    <source>
        <dbReference type="Proteomes" id="UP000694892"/>
    </source>
</evidence>
<proteinExistence type="predicted"/>
<dbReference type="EMBL" id="CM004475">
    <property type="protein sequence ID" value="OCT77583.1"/>
    <property type="molecule type" value="Genomic_DNA"/>
</dbReference>
<dbReference type="Proteomes" id="UP000694892">
    <property type="component" value="Chromosome 5S"/>
</dbReference>